<protein>
    <submittedName>
        <fullName evidence="1">Uncharacterized protein</fullName>
    </submittedName>
</protein>
<organism evidence="1">
    <name type="scientific">Arion vulgaris</name>
    <dbReference type="NCBI Taxonomy" id="1028688"/>
    <lineage>
        <taxon>Eukaryota</taxon>
        <taxon>Metazoa</taxon>
        <taxon>Spiralia</taxon>
        <taxon>Lophotrochozoa</taxon>
        <taxon>Mollusca</taxon>
        <taxon>Gastropoda</taxon>
        <taxon>Heterobranchia</taxon>
        <taxon>Euthyneura</taxon>
        <taxon>Panpulmonata</taxon>
        <taxon>Eupulmonata</taxon>
        <taxon>Stylommatophora</taxon>
        <taxon>Helicina</taxon>
        <taxon>Arionoidea</taxon>
        <taxon>Arionidae</taxon>
        <taxon>Arion</taxon>
    </lineage>
</organism>
<accession>A0A0B6ZTB5</accession>
<feature type="non-terminal residue" evidence="1">
    <location>
        <position position="77"/>
    </location>
</feature>
<proteinExistence type="predicted"/>
<dbReference type="EMBL" id="HACG01024742">
    <property type="protein sequence ID" value="CEK71607.1"/>
    <property type="molecule type" value="Transcribed_RNA"/>
</dbReference>
<reference evidence="1" key="1">
    <citation type="submission" date="2014-12" db="EMBL/GenBank/DDBJ databases">
        <title>Insight into the proteome of Arion vulgaris.</title>
        <authorList>
            <person name="Aradska J."/>
            <person name="Bulat T."/>
            <person name="Smidak R."/>
            <person name="Sarate P."/>
            <person name="Gangsoo J."/>
            <person name="Sialana F."/>
            <person name="Bilban M."/>
            <person name="Lubec G."/>
        </authorList>
    </citation>
    <scope>NUCLEOTIDE SEQUENCE</scope>
    <source>
        <tissue evidence="1">Skin</tissue>
    </source>
</reference>
<evidence type="ECO:0000313" key="1">
    <source>
        <dbReference type="EMBL" id="CEK71607.1"/>
    </source>
</evidence>
<gene>
    <name evidence="1" type="primary">ORF79097</name>
</gene>
<sequence length="77" mass="8568">MLSFLSVSTAIQMFSNFRWGLIGKVVKSFAGDTEYCGFESGRRQVCNFFVISLGLLPELANLCAWQVAFHFCCEGTS</sequence>
<name>A0A0B6ZTB5_9EUPU</name>
<dbReference type="AlphaFoldDB" id="A0A0B6ZTB5"/>